<feature type="transmembrane region" description="Helical" evidence="1">
    <location>
        <begin position="51"/>
        <end position="69"/>
    </location>
</feature>
<reference evidence="3 4" key="1">
    <citation type="submission" date="2015-06" db="EMBL/GenBank/DDBJ databases">
        <authorList>
            <person name="Zeng Y."/>
            <person name="Huang Y."/>
        </authorList>
    </citation>
    <scope>NUCLEOTIDE SEQUENCE [LARGE SCALE GENOMIC DNA]</scope>
    <source>
        <strain evidence="3 4">PQ-2</strain>
    </source>
</reference>
<dbReference type="EMBL" id="CP011770">
    <property type="protein sequence ID" value="AKM10804.1"/>
    <property type="molecule type" value="Genomic_DNA"/>
</dbReference>
<sequence length="377" mass="40151">MVVTRRPTGTAQPHRFVALDSLRGLAAVGVVLFHLPGLGPVGNSALARSGYLFVDFFFVLSGFVIAASYGDRLAQGFSRSRFAALRLGRVYPLHIVMVGAYLVAAVAIMRPAFADGRDLTDLFRAILLLDGYALTRTNYYNGQSWSISVELLLYAGAAILMGRGRLGIAIAGVLAVAAMASLLSGWQVPVWSTNVQRGICGFTLGAGTFVLFRKGFGARLPAGLAEGATVAIAIGFLIWAEQIGTLRWLVVFPFAALVLVFARDAGPLSRMLATRPMMALGRWSYSIYLTHPFLLGLTGHLALMAGFATGRGGADPILARLILPEGGQTAVLLGYLALVVGVSALTYALIEEPGRKWSKRWAARWGAPGAERVAPTI</sequence>
<accession>A0A0G3XJM7</accession>
<keyword evidence="1" id="KW-0812">Transmembrane</keyword>
<feature type="domain" description="Acyltransferase 3" evidence="2">
    <location>
        <begin position="17"/>
        <end position="345"/>
    </location>
</feature>
<dbReference type="Pfam" id="PF01757">
    <property type="entry name" value="Acyl_transf_3"/>
    <property type="match status" value="1"/>
</dbReference>
<feature type="transmembrane region" description="Helical" evidence="1">
    <location>
        <begin position="287"/>
        <end position="310"/>
    </location>
</feature>
<keyword evidence="1" id="KW-0472">Membrane</keyword>
<feature type="transmembrane region" description="Helical" evidence="1">
    <location>
        <begin position="224"/>
        <end position="240"/>
    </location>
</feature>
<keyword evidence="1" id="KW-1133">Transmembrane helix</keyword>
<dbReference type="STRING" id="1348774.AB433_13855"/>
<dbReference type="PANTHER" id="PTHR23028:SF53">
    <property type="entry name" value="ACYL_TRANSF_3 DOMAIN-CONTAINING PROTEIN"/>
    <property type="match status" value="1"/>
</dbReference>
<dbReference type="InterPro" id="IPR050879">
    <property type="entry name" value="Acyltransferase_3"/>
</dbReference>
<evidence type="ECO:0000313" key="4">
    <source>
        <dbReference type="Proteomes" id="UP000035287"/>
    </source>
</evidence>
<evidence type="ECO:0000313" key="3">
    <source>
        <dbReference type="EMBL" id="AKM10804.1"/>
    </source>
</evidence>
<feature type="transmembrane region" description="Helical" evidence="1">
    <location>
        <begin position="194"/>
        <end position="212"/>
    </location>
</feature>
<name>A0A0G3XJM7_9SPHN</name>
<keyword evidence="4" id="KW-1185">Reference proteome</keyword>
<gene>
    <name evidence="3" type="ORF">AB433_13855</name>
</gene>
<evidence type="ECO:0000259" key="2">
    <source>
        <dbReference type="Pfam" id="PF01757"/>
    </source>
</evidence>
<feature type="transmembrane region" description="Helical" evidence="1">
    <location>
        <begin position="330"/>
        <end position="350"/>
    </location>
</feature>
<dbReference type="KEGG" id="cna:AB433_13855"/>
<feature type="transmembrane region" description="Helical" evidence="1">
    <location>
        <begin position="144"/>
        <end position="161"/>
    </location>
</feature>
<dbReference type="PANTHER" id="PTHR23028">
    <property type="entry name" value="ACETYLTRANSFERASE"/>
    <property type="match status" value="1"/>
</dbReference>
<dbReference type="GO" id="GO:0016747">
    <property type="term" value="F:acyltransferase activity, transferring groups other than amino-acyl groups"/>
    <property type="evidence" value="ECO:0007669"/>
    <property type="project" value="InterPro"/>
</dbReference>
<dbReference type="Proteomes" id="UP000035287">
    <property type="component" value="Chromosome"/>
</dbReference>
<protein>
    <recommendedName>
        <fullName evidence="2">Acyltransferase 3 domain-containing protein</fullName>
    </recommendedName>
</protein>
<dbReference type="InterPro" id="IPR002656">
    <property type="entry name" value="Acyl_transf_3_dom"/>
</dbReference>
<dbReference type="GO" id="GO:0000271">
    <property type="term" value="P:polysaccharide biosynthetic process"/>
    <property type="evidence" value="ECO:0007669"/>
    <property type="project" value="TreeGrafter"/>
</dbReference>
<feature type="transmembrane region" description="Helical" evidence="1">
    <location>
        <begin position="168"/>
        <end position="188"/>
    </location>
</feature>
<dbReference type="PATRIC" id="fig|1348774.3.peg.2913"/>
<proteinExistence type="predicted"/>
<feature type="transmembrane region" description="Helical" evidence="1">
    <location>
        <begin position="246"/>
        <end position="266"/>
    </location>
</feature>
<feature type="transmembrane region" description="Helical" evidence="1">
    <location>
        <begin position="90"/>
        <end position="113"/>
    </location>
</feature>
<dbReference type="AlphaFoldDB" id="A0A0G3XJM7"/>
<dbReference type="OrthoDB" id="9796461at2"/>
<evidence type="ECO:0000256" key="1">
    <source>
        <dbReference type="SAM" id="Phobius"/>
    </source>
</evidence>
<organism evidence="3 4">
    <name type="scientific">Croceicoccus naphthovorans</name>
    <dbReference type="NCBI Taxonomy" id="1348774"/>
    <lineage>
        <taxon>Bacteria</taxon>
        <taxon>Pseudomonadati</taxon>
        <taxon>Pseudomonadota</taxon>
        <taxon>Alphaproteobacteria</taxon>
        <taxon>Sphingomonadales</taxon>
        <taxon>Erythrobacteraceae</taxon>
        <taxon>Croceicoccus</taxon>
    </lineage>
</organism>
<dbReference type="GO" id="GO:0016020">
    <property type="term" value="C:membrane"/>
    <property type="evidence" value="ECO:0007669"/>
    <property type="project" value="TreeGrafter"/>
</dbReference>
<feature type="transmembrane region" description="Helical" evidence="1">
    <location>
        <begin position="21"/>
        <end position="39"/>
    </location>
</feature>